<protein>
    <submittedName>
        <fullName evidence="2">Transposase</fullName>
    </submittedName>
</protein>
<gene>
    <name evidence="2" type="ORF">BST46_27240</name>
</gene>
<dbReference type="Proteomes" id="UP000192847">
    <property type="component" value="Unassembled WGS sequence"/>
</dbReference>
<dbReference type="Pfam" id="PF12323">
    <property type="entry name" value="HTH_OrfB_IS605"/>
    <property type="match status" value="1"/>
</dbReference>
<reference evidence="2 3" key="1">
    <citation type="submission" date="2017-02" db="EMBL/GenBank/DDBJ databases">
        <title>The new phylogeny of genus Mycobacterium.</title>
        <authorList>
            <person name="Tortoli E."/>
            <person name="Trovato A."/>
            <person name="Cirillo D.M."/>
        </authorList>
    </citation>
    <scope>NUCLEOTIDE SEQUENCE [LARGE SCALE GENOMIC DNA]</scope>
    <source>
        <strain evidence="2 3">CCUG 56329</strain>
    </source>
</reference>
<name>A0ABX3TDR6_9MYCO</name>
<dbReference type="RefSeq" id="WP_158085013.1">
    <property type="nucleotide sequence ID" value="NZ_MVIL01000354.1"/>
</dbReference>
<feature type="non-terminal residue" evidence="2">
    <location>
        <position position="76"/>
    </location>
</feature>
<keyword evidence="3" id="KW-1185">Reference proteome</keyword>
<organism evidence="2 3">
    <name type="scientific">Mycobacterium timonense</name>
    <dbReference type="NCBI Taxonomy" id="701043"/>
    <lineage>
        <taxon>Bacteria</taxon>
        <taxon>Bacillati</taxon>
        <taxon>Actinomycetota</taxon>
        <taxon>Actinomycetes</taxon>
        <taxon>Mycobacteriales</taxon>
        <taxon>Mycobacteriaceae</taxon>
        <taxon>Mycobacterium</taxon>
        <taxon>Mycobacterium avium complex (MAC)</taxon>
    </lineage>
</organism>
<feature type="domain" description="Transposase putative helix-turn-helix" evidence="1">
    <location>
        <begin position="1"/>
        <end position="44"/>
    </location>
</feature>
<dbReference type="InterPro" id="IPR021027">
    <property type="entry name" value="Transposase_put_HTH"/>
</dbReference>
<proteinExistence type="predicted"/>
<dbReference type="EMBL" id="MVIL01000354">
    <property type="protein sequence ID" value="ORB76949.1"/>
    <property type="molecule type" value="Genomic_DNA"/>
</dbReference>
<accession>A0ABX3TDR6</accession>
<sequence length="76" mass="8803">MQMRYRYRIEPTPGQQEMLARVFGCCRVVFNDALRIRDQAYQAGVKLSDSEIQRRVITAAKRSEERVWLAEVPSGA</sequence>
<evidence type="ECO:0000259" key="1">
    <source>
        <dbReference type="Pfam" id="PF12323"/>
    </source>
</evidence>
<evidence type="ECO:0000313" key="3">
    <source>
        <dbReference type="Proteomes" id="UP000192847"/>
    </source>
</evidence>
<comment type="caution">
    <text evidence="2">The sequence shown here is derived from an EMBL/GenBank/DDBJ whole genome shotgun (WGS) entry which is preliminary data.</text>
</comment>
<evidence type="ECO:0000313" key="2">
    <source>
        <dbReference type="EMBL" id="ORB76949.1"/>
    </source>
</evidence>